<dbReference type="InterPro" id="IPR050079">
    <property type="entry name" value="DEAD_box_RNA_helicase"/>
</dbReference>
<dbReference type="PROSITE" id="PS00039">
    <property type="entry name" value="DEAD_ATP_HELICASE"/>
    <property type="match status" value="1"/>
</dbReference>
<proteinExistence type="inferred from homology"/>
<keyword evidence="4 5" id="KW-0067">ATP-binding</keyword>
<dbReference type="Gene3D" id="3.40.50.300">
    <property type="entry name" value="P-loop containing nucleotide triphosphate hydrolases"/>
    <property type="match status" value="2"/>
</dbReference>
<dbReference type="GO" id="GO:0005524">
    <property type="term" value="F:ATP binding"/>
    <property type="evidence" value="ECO:0007669"/>
    <property type="project" value="UniProtKB-KW"/>
</dbReference>
<organism evidence="8">
    <name type="scientific">Lotharella vacuolata</name>
    <dbReference type="NCBI Taxonomy" id="74820"/>
    <lineage>
        <taxon>Eukaryota</taxon>
        <taxon>Sar</taxon>
        <taxon>Rhizaria</taxon>
        <taxon>Cercozoa</taxon>
        <taxon>Chlorarachniophyceae</taxon>
        <taxon>Lotharella</taxon>
    </lineage>
</organism>
<dbReference type="GO" id="GO:0003676">
    <property type="term" value="F:nucleic acid binding"/>
    <property type="evidence" value="ECO:0007669"/>
    <property type="project" value="InterPro"/>
</dbReference>
<dbReference type="InterPro" id="IPR027417">
    <property type="entry name" value="P-loop_NTPase"/>
</dbReference>
<dbReference type="PROSITE" id="PS51192">
    <property type="entry name" value="HELICASE_ATP_BIND_1"/>
    <property type="match status" value="1"/>
</dbReference>
<dbReference type="GO" id="GO:0003724">
    <property type="term" value="F:RNA helicase activity"/>
    <property type="evidence" value="ECO:0007669"/>
    <property type="project" value="TreeGrafter"/>
</dbReference>
<dbReference type="GO" id="GO:0005829">
    <property type="term" value="C:cytosol"/>
    <property type="evidence" value="ECO:0007669"/>
    <property type="project" value="TreeGrafter"/>
</dbReference>
<dbReference type="CDD" id="cd00268">
    <property type="entry name" value="DEADc"/>
    <property type="match status" value="1"/>
</dbReference>
<evidence type="ECO:0000256" key="5">
    <source>
        <dbReference type="RuleBase" id="RU000492"/>
    </source>
</evidence>
<dbReference type="SUPFAM" id="SSF52540">
    <property type="entry name" value="P-loop containing nucleoside triphosphate hydrolases"/>
    <property type="match status" value="2"/>
</dbReference>
<dbReference type="SMART" id="SM00487">
    <property type="entry name" value="DEXDc"/>
    <property type="match status" value="1"/>
</dbReference>
<dbReference type="PROSITE" id="PS51194">
    <property type="entry name" value="HELICASE_CTER"/>
    <property type="match status" value="1"/>
</dbReference>
<evidence type="ECO:0000313" key="8">
    <source>
        <dbReference type="EMBL" id="BAS01607.1"/>
    </source>
</evidence>
<name>A0A0H5BL59_9EUKA</name>
<evidence type="ECO:0000256" key="4">
    <source>
        <dbReference type="ARBA" id="ARBA00022840"/>
    </source>
</evidence>
<protein>
    <submittedName>
        <fullName evidence="8">ATP-dependent RNA helicase</fullName>
    </submittedName>
</protein>
<sequence>MYLIIVFKNIIYKFLSCYYSRINCKTIKLNINKIKQNKYSKNIIVNILFKKIMFDIEHKSENSNYDYVKKTKKNKNIILGIQNNFINTFPIFKKIIMVKELNCEKKTKNHLKHIFMIKKWETLKLDVNYIDVLRKKTILIPLPLQSIIIPIFFKGQDFICLAKTGSGKTLCYLVPSLKILEIKTKMIFFKKLYELFIVPTRELSLQVYKDFSAFLKYLDITIMCLYGGVFAKVSQIKNFDKFMLVVGTPGKLKNYFFDTKKNDCSNTRHLIIDEADKIFELGFEWQIRKMLLNMRLDKHTSVFCSFLPYNIEINIRRYQINPLKIKIGGFKELNDKICQFFEFVTIDKKLNRLLEILSYWFDFGKIIIFTNTLSMACKVHFFLSNKGYDPLILHSKLESIKRLKALYIFKNSLQKILIATSLASRGLNFFNLNLVINFEVPTSFRDYINRVGRTGRMGNKGTAITFVNKNEKKINQILKKINDLNNSLENVSIIYENI</sequence>
<dbReference type="PANTHER" id="PTHR47959">
    <property type="entry name" value="ATP-DEPENDENT RNA HELICASE RHLE-RELATED"/>
    <property type="match status" value="1"/>
</dbReference>
<dbReference type="InterPro" id="IPR000629">
    <property type="entry name" value="RNA-helicase_DEAD-box_CS"/>
</dbReference>
<keyword evidence="2 5" id="KW-0378">Hydrolase</keyword>
<feature type="domain" description="Helicase C-terminal" evidence="7">
    <location>
        <begin position="349"/>
        <end position="498"/>
    </location>
</feature>
<evidence type="ECO:0000256" key="3">
    <source>
        <dbReference type="ARBA" id="ARBA00022806"/>
    </source>
</evidence>
<dbReference type="GO" id="GO:0016787">
    <property type="term" value="F:hydrolase activity"/>
    <property type="evidence" value="ECO:0007669"/>
    <property type="project" value="UniProtKB-KW"/>
</dbReference>
<feature type="domain" description="Helicase ATP-binding" evidence="6">
    <location>
        <begin position="149"/>
        <end position="325"/>
    </location>
</feature>
<comment type="similarity">
    <text evidence="5">Belongs to the DEAD box helicase family.</text>
</comment>
<dbReference type="InterPro" id="IPR044742">
    <property type="entry name" value="DEAD/DEAH_RhlB"/>
</dbReference>
<dbReference type="SMART" id="SM00490">
    <property type="entry name" value="HELICc"/>
    <property type="match status" value="1"/>
</dbReference>
<evidence type="ECO:0000259" key="7">
    <source>
        <dbReference type="PROSITE" id="PS51194"/>
    </source>
</evidence>
<gene>
    <name evidence="8" type="primary">dbp1</name>
</gene>
<dbReference type="InterPro" id="IPR001650">
    <property type="entry name" value="Helicase_C-like"/>
</dbReference>
<dbReference type="InterPro" id="IPR014001">
    <property type="entry name" value="Helicase_ATP-bd"/>
</dbReference>
<keyword evidence="1 5" id="KW-0547">Nucleotide-binding</keyword>
<evidence type="ECO:0000256" key="1">
    <source>
        <dbReference type="ARBA" id="ARBA00022741"/>
    </source>
</evidence>
<dbReference type="InterPro" id="IPR011545">
    <property type="entry name" value="DEAD/DEAH_box_helicase_dom"/>
</dbReference>
<geneLocation type="nucleomorph" evidence="8"/>
<evidence type="ECO:0000256" key="2">
    <source>
        <dbReference type="ARBA" id="ARBA00022801"/>
    </source>
</evidence>
<accession>A0A0H5BL59</accession>
<dbReference type="Pfam" id="PF00270">
    <property type="entry name" value="DEAD"/>
    <property type="match status" value="1"/>
</dbReference>
<dbReference type="CDD" id="cd18787">
    <property type="entry name" value="SF2_C_DEAD"/>
    <property type="match status" value="1"/>
</dbReference>
<reference evidence="8" key="1">
    <citation type="journal article" date="2015" name="Genome Biol. Evol.">
        <title>Nucleomorph Genome Sequences of Two Chlorarachniophytes, Amorphochlora amoebiformis and Lotharella vacuolata.</title>
        <authorList>
            <person name="Suzuki S."/>
            <person name="Shirato S."/>
            <person name="Hirakawa Y."/>
            <person name="Ishida K."/>
        </authorList>
    </citation>
    <scope>NUCLEOTIDE SEQUENCE</scope>
    <source>
        <strain evidence="8">CCMP240</strain>
    </source>
</reference>
<evidence type="ECO:0000259" key="6">
    <source>
        <dbReference type="PROSITE" id="PS51192"/>
    </source>
</evidence>
<keyword evidence="8" id="KW-0542">Nucleomorph</keyword>
<keyword evidence="3 5" id="KW-0347">Helicase</keyword>
<dbReference type="EMBL" id="AB996600">
    <property type="protein sequence ID" value="BAS01607.1"/>
    <property type="molecule type" value="Genomic_DNA"/>
</dbReference>
<dbReference type="Pfam" id="PF00271">
    <property type="entry name" value="Helicase_C"/>
    <property type="match status" value="1"/>
</dbReference>
<dbReference type="PANTHER" id="PTHR47959:SF1">
    <property type="entry name" value="ATP-DEPENDENT RNA HELICASE DBPA"/>
    <property type="match status" value="1"/>
</dbReference>
<dbReference type="AlphaFoldDB" id="A0A0H5BL59"/>